<organism evidence="4">
    <name type="scientific">Rodentolepis nana</name>
    <name type="common">Dwarf tapeworm</name>
    <name type="synonym">Hymenolepis nana</name>
    <dbReference type="NCBI Taxonomy" id="102285"/>
    <lineage>
        <taxon>Eukaryota</taxon>
        <taxon>Metazoa</taxon>
        <taxon>Spiralia</taxon>
        <taxon>Lophotrochozoa</taxon>
        <taxon>Platyhelminthes</taxon>
        <taxon>Cestoda</taxon>
        <taxon>Eucestoda</taxon>
        <taxon>Cyclophyllidea</taxon>
        <taxon>Hymenolepididae</taxon>
        <taxon>Rodentolepis</taxon>
    </lineage>
</organism>
<gene>
    <name evidence="2" type="ORF">HNAJ_LOCUS604</name>
</gene>
<feature type="region of interest" description="Disordered" evidence="1">
    <location>
        <begin position="44"/>
        <end position="70"/>
    </location>
</feature>
<dbReference type="Proteomes" id="UP000278807">
    <property type="component" value="Unassembled WGS sequence"/>
</dbReference>
<dbReference type="EMBL" id="UZAE01000180">
    <property type="protein sequence ID" value="VDN96463.1"/>
    <property type="molecule type" value="Genomic_DNA"/>
</dbReference>
<dbReference type="AlphaFoldDB" id="A0A0R3T167"/>
<sequence>MGLPGEINWRDLSAVLIYEVNVYDICNFIIDKLHGEAPPLSNGVIITNVSPPKTKAPGDDPERGTPPPPKSLLAHKIALFNGANNFVGSCAHMSVDQKEGVKARRQTISYFDSSNVIIPMRRLFGSGDIGFTAT</sequence>
<keyword evidence="3" id="KW-1185">Reference proteome</keyword>
<evidence type="ECO:0000256" key="1">
    <source>
        <dbReference type="SAM" id="MobiDB-lite"/>
    </source>
</evidence>
<accession>A0A0R3T167</accession>
<dbReference type="OrthoDB" id="10609926at2759"/>
<protein>
    <submittedName>
        <fullName evidence="4">DAGKa domain-containing protein</fullName>
    </submittedName>
</protein>
<reference evidence="4" key="1">
    <citation type="submission" date="2017-02" db="UniProtKB">
        <authorList>
            <consortium name="WormBaseParasite"/>
        </authorList>
    </citation>
    <scope>IDENTIFICATION</scope>
</reference>
<evidence type="ECO:0000313" key="2">
    <source>
        <dbReference type="EMBL" id="VDN96463.1"/>
    </source>
</evidence>
<reference evidence="2 3" key="2">
    <citation type="submission" date="2018-11" db="EMBL/GenBank/DDBJ databases">
        <authorList>
            <consortium name="Pathogen Informatics"/>
        </authorList>
    </citation>
    <scope>NUCLEOTIDE SEQUENCE [LARGE SCALE GENOMIC DNA]</scope>
</reference>
<evidence type="ECO:0000313" key="3">
    <source>
        <dbReference type="Proteomes" id="UP000278807"/>
    </source>
</evidence>
<proteinExistence type="predicted"/>
<dbReference type="WBParaSite" id="HNAJ_0000060401-mRNA-1">
    <property type="protein sequence ID" value="HNAJ_0000060401-mRNA-1"/>
    <property type="gene ID" value="HNAJ_0000060401"/>
</dbReference>
<evidence type="ECO:0000313" key="4">
    <source>
        <dbReference type="WBParaSite" id="HNAJ_0000060401-mRNA-1"/>
    </source>
</evidence>
<name>A0A0R3T167_RODNA</name>